<keyword evidence="5" id="KW-0206">Cytoskeleton</keyword>
<evidence type="ECO:0000256" key="6">
    <source>
        <dbReference type="SAM" id="Coils"/>
    </source>
</evidence>
<dbReference type="GO" id="GO:0005874">
    <property type="term" value="C:microtubule"/>
    <property type="evidence" value="ECO:0007669"/>
    <property type="project" value="UniProtKB-KW"/>
</dbReference>
<evidence type="ECO:0000256" key="5">
    <source>
        <dbReference type="ARBA" id="ARBA00023212"/>
    </source>
</evidence>
<name>A0A978VWS6_ZIZJJ</name>
<comment type="similarity">
    <text evidence="2">Belongs to the TPX2 family.</text>
</comment>
<dbReference type="InterPro" id="IPR027329">
    <property type="entry name" value="TPX2_C"/>
</dbReference>
<feature type="compositionally biased region" description="Polar residues" evidence="7">
    <location>
        <begin position="171"/>
        <end position="194"/>
    </location>
</feature>
<feature type="coiled-coil region" evidence="6">
    <location>
        <begin position="254"/>
        <end position="281"/>
    </location>
</feature>
<dbReference type="PANTHER" id="PTHR46372:SF6">
    <property type="entry name" value="PROTEIN WVD2-LIKE 1"/>
    <property type="match status" value="1"/>
</dbReference>
<evidence type="ECO:0000256" key="1">
    <source>
        <dbReference type="ARBA" id="ARBA00004245"/>
    </source>
</evidence>
<evidence type="ECO:0000259" key="8">
    <source>
        <dbReference type="Pfam" id="PF06886"/>
    </source>
</evidence>
<dbReference type="Proteomes" id="UP000813462">
    <property type="component" value="Unassembled WGS sequence"/>
</dbReference>
<evidence type="ECO:0000256" key="7">
    <source>
        <dbReference type="SAM" id="MobiDB-lite"/>
    </source>
</evidence>
<feature type="compositionally biased region" description="Basic and acidic residues" evidence="7">
    <location>
        <begin position="199"/>
        <end position="208"/>
    </location>
</feature>
<protein>
    <recommendedName>
        <fullName evidence="8">TPX2 C-terminal domain-containing protein</fullName>
    </recommendedName>
</protein>
<dbReference type="Pfam" id="PF06886">
    <property type="entry name" value="TPX2"/>
    <property type="match status" value="1"/>
</dbReference>
<keyword evidence="6" id="KW-0175">Coiled coil</keyword>
<feature type="domain" description="TPX2 C-terminal" evidence="8">
    <location>
        <begin position="240"/>
        <end position="312"/>
    </location>
</feature>
<keyword evidence="3" id="KW-0963">Cytoplasm</keyword>
<proteinExistence type="inferred from homology"/>
<keyword evidence="4" id="KW-0493">Microtubule</keyword>
<organism evidence="9 10">
    <name type="scientific">Ziziphus jujuba var. spinosa</name>
    <dbReference type="NCBI Taxonomy" id="714518"/>
    <lineage>
        <taxon>Eukaryota</taxon>
        <taxon>Viridiplantae</taxon>
        <taxon>Streptophyta</taxon>
        <taxon>Embryophyta</taxon>
        <taxon>Tracheophyta</taxon>
        <taxon>Spermatophyta</taxon>
        <taxon>Magnoliopsida</taxon>
        <taxon>eudicotyledons</taxon>
        <taxon>Gunneridae</taxon>
        <taxon>Pentapetalae</taxon>
        <taxon>rosids</taxon>
        <taxon>fabids</taxon>
        <taxon>Rosales</taxon>
        <taxon>Rhamnaceae</taxon>
        <taxon>Paliureae</taxon>
        <taxon>Ziziphus</taxon>
    </lineage>
</organism>
<sequence length="404" mass="44595">MEKVFDVFGFLSVNSDMKLHDTHPIIFPCSVMGREITGVRVEKKSNGVVVASNGVSHDKVRVVPKIPEESFEKKDYEVKECTEENSVVEKFHEKPEVLGVKTTNLDEGLIEGEDENHGTQKSSGNQKLISPSSKSPAAGNGRANYTVPQPFSLATEKRGLCTHGVGAETVNSATSNNMQSPSASKNSQPNSPFTSRKPLQPDKLKHTDEEDNWSIASSKHSTAASVRTIKSRVTIGQAPTFRSSERAEKRKEFYTKLDEKHQALEAERSQYEARTKEEQEAAIKQLRKSLVIKANPVPSFYYEGPPPKAELKKLPLTRPKSPKLSRRRSCSDATNSSQEEKGKVCTRAQRLSLGNSKEGTTPNSLKSKGQVSSRRNSQTKQEEITKTAPAKITDQTNVDIAVQS</sequence>
<dbReference type="InterPro" id="IPR044806">
    <property type="entry name" value="WVD2/WDL1-4"/>
</dbReference>
<feature type="region of interest" description="Disordered" evidence="7">
    <location>
        <begin position="294"/>
        <end position="404"/>
    </location>
</feature>
<reference evidence="9" key="1">
    <citation type="journal article" date="2021" name="Front. Plant Sci.">
        <title>Chromosome-Scale Genome Assembly for Chinese Sour Jujube and Insights Into Its Genome Evolution and Domestication Signature.</title>
        <authorList>
            <person name="Shen L.-Y."/>
            <person name="Luo H."/>
            <person name="Wang X.-L."/>
            <person name="Wang X.-M."/>
            <person name="Qiu X.-J."/>
            <person name="Liu H."/>
            <person name="Zhou S.-S."/>
            <person name="Jia K.-H."/>
            <person name="Nie S."/>
            <person name="Bao Y.-T."/>
            <person name="Zhang R.-G."/>
            <person name="Yun Q.-Z."/>
            <person name="Chai Y.-H."/>
            <person name="Lu J.-Y."/>
            <person name="Li Y."/>
            <person name="Zhao S.-W."/>
            <person name="Mao J.-F."/>
            <person name="Jia S.-G."/>
            <person name="Mao Y.-M."/>
        </authorList>
    </citation>
    <scope>NUCLEOTIDE SEQUENCE</scope>
    <source>
        <strain evidence="9">AT0</strain>
        <tissue evidence="9">Leaf</tissue>
    </source>
</reference>
<gene>
    <name evidence="9" type="ORF">FEM48_Zijuj02G0166700</name>
</gene>
<dbReference type="AlphaFoldDB" id="A0A978VWS6"/>
<evidence type="ECO:0000256" key="3">
    <source>
        <dbReference type="ARBA" id="ARBA00022490"/>
    </source>
</evidence>
<evidence type="ECO:0000313" key="9">
    <source>
        <dbReference type="EMBL" id="KAH7543271.1"/>
    </source>
</evidence>
<comment type="caution">
    <text evidence="9">The sequence shown here is derived from an EMBL/GenBank/DDBJ whole genome shotgun (WGS) entry which is preliminary data.</text>
</comment>
<dbReference type="PANTHER" id="PTHR46372">
    <property type="entry name" value="PROTEIN WVD2-LIKE 3"/>
    <property type="match status" value="1"/>
</dbReference>
<dbReference type="EMBL" id="JAEACU010000002">
    <property type="protein sequence ID" value="KAH7543271.1"/>
    <property type="molecule type" value="Genomic_DNA"/>
</dbReference>
<accession>A0A978VWS6</accession>
<feature type="region of interest" description="Disordered" evidence="7">
    <location>
        <begin position="171"/>
        <end position="219"/>
    </location>
</feature>
<dbReference type="GO" id="GO:0008017">
    <property type="term" value="F:microtubule binding"/>
    <property type="evidence" value="ECO:0007669"/>
    <property type="project" value="InterPro"/>
</dbReference>
<feature type="compositionally biased region" description="Polar residues" evidence="7">
    <location>
        <begin position="393"/>
        <end position="404"/>
    </location>
</feature>
<comment type="subcellular location">
    <subcellularLocation>
        <location evidence="1">Cytoplasm</location>
        <location evidence="1">Cytoskeleton</location>
    </subcellularLocation>
</comment>
<evidence type="ECO:0000313" key="10">
    <source>
        <dbReference type="Proteomes" id="UP000813462"/>
    </source>
</evidence>
<dbReference type="GO" id="GO:0000226">
    <property type="term" value="P:microtubule cytoskeleton organization"/>
    <property type="evidence" value="ECO:0007669"/>
    <property type="project" value="InterPro"/>
</dbReference>
<evidence type="ECO:0000256" key="4">
    <source>
        <dbReference type="ARBA" id="ARBA00022701"/>
    </source>
</evidence>
<evidence type="ECO:0000256" key="2">
    <source>
        <dbReference type="ARBA" id="ARBA00005885"/>
    </source>
</evidence>
<feature type="compositionally biased region" description="Polar residues" evidence="7">
    <location>
        <begin position="352"/>
        <end position="379"/>
    </location>
</feature>
<feature type="compositionally biased region" description="Polar residues" evidence="7">
    <location>
        <begin position="119"/>
        <end position="135"/>
    </location>
</feature>
<feature type="region of interest" description="Disordered" evidence="7">
    <location>
        <begin position="112"/>
        <end position="146"/>
    </location>
</feature>